<evidence type="ECO:0000256" key="1">
    <source>
        <dbReference type="ARBA" id="ARBA00000644"/>
    </source>
</evidence>
<protein>
    <recommendedName>
        <fullName evidence="4">Glucosamine-6-phosphate deaminase</fullName>
        <ecNumber evidence="4">3.5.99.6</ecNumber>
    </recommendedName>
    <alternativeName>
        <fullName evidence="4">GlcN6P deaminase</fullName>
        <shortName evidence="4">GNPDA</shortName>
    </alternativeName>
    <alternativeName>
        <fullName evidence="4">Glucosamine-6-phosphate isomerase</fullName>
    </alternativeName>
</protein>
<accession>C0C0L2</accession>
<evidence type="ECO:0000259" key="5">
    <source>
        <dbReference type="Pfam" id="PF01182"/>
    </source>
</evidence>
<dbReference type="UniPathway" id="UPA00629">
    <property type="reaction ID" value="UER00684"/>
</dbReference>
<dbReference type="HOGENOM" id="CLU_049611_1_1_9"/>
<dbReference type="STRING" id="553973.CLOHYLEM_05615"/>
<dbReference type="GO" id="GO:0005975">
    <property type="term" value="P:carbohydrate metabolic process"/>
    <property type="evidence" value="ECO:0007669"/>
    <property type="project" value="InterPro"/>
</dbReference>
<dbReference type="InterPro" id="IPR004547">
    <property type="entry name" value="Glucosamine6P_isomerase"/>
</dbReference>
<gene>
    <name evidence="4 6" type="primary">nagB</name>
    <name evidence="6" type="ORF">CLOHYLEM_05615</name>
</gene>
<dbReference type="Proteomes" id="UP000004893">
    <property type="component" value="Unassembled WGS sequence"/>
</dbReference>
<feature type="active site" description="For ring-opening step" evidence="4">
    <location>
        <position position="143"/>
    </location>
</feature>
<dbReference type="GO" id="GO:0004342">
    <property type="term" value="F:glucosamine-6-phosphate deaminase activity"/>
    <property type="evidence" value="ECO:0007669"/>
    <property type="project" value="UniProtKB-UniRule"/>
</dbReference>
<evidence type="ECO:0000256" key="2">
    <source>
        <dbReference type="ARBA" id="ARBA00022801"/>
    </source>
</evidence>
<keyword evidence="3 4" id="KW-0119">Carbohydrate metabolism</keyword>
<comment type="caution">
    <text evidence="6">The sequence shown here is derived from an EMBL/GenBank/DDBJ whole genome shotgun (WGS) entry which is preliminary data.</text>
</comment>
<dbReference type="NCBIfam" id="TIGR00502">
    <property type="entry name" value="nagB"/>
    <property type="match status" value="1"/>
</dbReference>
<evidence type="ECO:0000313" key="7">
    <source>
        <dbReference type="Proteomes" id="UP000004893"/>
    </source>
</evidence>
<dbReference type="AlphaFoldDB" id="C0C0L2"/>
<dbReference type="GO" id="GO:0006043">
    <property type="term" value="P:glucosamine catabolic process"/>
    <property type="evidence" value="ECO:0007669"/>
    <property type="project" value="TreeGrafter"/>
</dbReference>
<dbReference type="RefSeq" id="WP_006442953.1">
    <property type="nucleotide sequence ID" value="NZ_GG657759.1"/>
</dbReference>
<proteinExistence type="inferred from homology"/>
<reference evidence="6" key="2">
    <citation type="submission" date="2013-06" db="EMBL/GenBank/DDBJ databases">
        <title>Draft genome sequence of Clostridium hylemonae (DSM 15053).</title>
        <authorList>
            <person name="Sudarsanam P."/>
            <person name="Ley R."/>
            <person name="Guruge J."/>
            <person name="Turnbaugh P.J."/>
            <person name="Mahowald M."/>
            <person name="Liep D."/>
            <person name="Gordon J."/>
        </authorList>
    </citation>
    <scope>NUCLEOTIDE SEQUENCE</scope>
    <source>
        <strain evidence="6">DSM 15053</strain>
    </source>
</reference>
<organism evidence="6 7">
    <name type="scientific">[Clostridium] hylemonae DSM 15053</name>
    <dbReference type="NCBI Taxonomy" id="553973"/>
    <lineage>
        <taxon>Bacteria</taxon>
        <taxon>Bacillati</taxon>
        <taxon>Bacillota</taxon>
        <taxon>Clostridia</taxon>
        <taxon>Lachnospirales</taxon>
        <taxon>Lachnospiraceae</taxon>
    </lineage>
</organism>
<dbReference type="PANTHER" id="PTHR11280">
    <property type="entry name" value="GLUCOSAMINE-6-PHOSPHATE ISOMERASE"/>
    <property type="match status" value="1"/>
</dbReference>
<dbReference type="InterPro" id="IPR006148">
    <property type="entry name" value="Glc/Gal-6P_isomerase"/>
</dbReference>
<dbReference type="InterPro" id="IPR037171">
    <property type="entry name" value="NagB/RpiA_transferase-like"/>
</dbReference>
<feature type="domain" description="Glucosamine/galactosamine-6-phosphate isomerase" evidence="5">
    <location>
        <begin position="12"/>
        <end position="225"/>
    </location>
</feature>
<comment type="similarity">
    <text evidence="4">Belongs to the glucosamine/galactosamine-6-phosphate isomerase family. NagB subfamily.</text>
</comment>
<dbReference type="GO" id="GO:0042802">
    <property type="term" value="F:identical protein binding"/>
    <property type="evidence" value="ECO:0007669"/>
    <property type="project" value="TreeGrafter"/>
</dbReference>
<dbReference type="CDD" id="cd01399">
    <property type="entry name" value="GlcN6P_deaminase"/>
    <property type="match status" value="1"/>
</dbReference>
<feature type="active site" description="Proton acceptor; for enolization step" evidence="4">
    <location>
        <position position="67"/>
    </location>
</feature>
<dbReference type="SUPFAM" id="SSF100950">
    <property type="entry name" value="NagB/RpiA/CoA transferase-like"/>
    <property type="match status" value="1"/>
</dbReference>
<dbReference type="FunFam" id="3.40.50.1360:FF:000003">
    <property type="entry name" value="Glucosamine-6-phosphate deaminase"/>
    <property type="match status" value="1"/>
</dbReference>
<dbReference type="GO" id="GO:0019262">
    <property type="term" value="P:N-acetylneuraminate catabolic process"/>
    <property type="evidence" value="ECO:0007669"/>
    <property type="project" value="UniProtKB-UniRule"/>
</dbReference>
<comment type="function">
    <text evidence="4">Catalyzes the reversible isomerization-deamination of glucosamine 6-phosphate (GlcN6P) to form fructose 6-phosphate (Fru6P) and ammonium ion.</text>
</comment>
<dbReference type="GO" id="GO:0005737">
    <property type="term" value="C:cytoplasm"/>
    <property type="evidence" value="ECO:0007669"/>
    <property type="project" value="TreeGrafter"/>
</dbReference>
<dbReference type="EMBL" id="ABYI02000020">
    <property type="protein sequence ID" value="EEG74349.1"/>
    <property type="molecule type" value="Genomic_DNA"/>
</dbReference>
<comment type="caution">
    <text evidence="4">Lacks conserved residue(s) required for the propagation of feature annotation.</text>
</comment>
<evidence type="ECO:0000256" key="4">
    <source>
        <dbReference type="HAMAP-Rule" id="MF_01241"/>
    </source>
</evidence>
<dbReference type="PANTHER" id="PTHR11280:SF5">
    <property type="entry name" value="GLUCOSAMINE-6-PHOSPHATE ISOMERASE"/>
    <property type="match status" value="1"/>
</dbReference>
<feature type="active site" description="For ring-opening step" evidence="4">
    <location>
        <position position="136"/>
    </location>
</feature>
<keyword evidence="7" id="KW-1185">Reference proteome</keyword>
<evidence type="ECO:0000313" key="6">
    <source>
        <dbReference type="EMBL" id="EEG74349.1"/>
    </source>
</evidence>
<comment type="catalytic activity">
    <reaction evidence="1 4">
        <text>alpha-D-glucosamine 6-phosphate + H2O = beta-D-fructose 6-phosphate + NH4(+)</text>
        <dbReference type="Rhea" id="RHEA:12172"/>
        <dbReference type="ChEBI" id="CHEBI:15377"/>
        <dbReference type="ChEBI" id="CHEBI:28938"/>
        <dbReference type="ChEBI" id="CHEBI:57634"/>
        <dbReference type="ChEBI" id="CHEBI:75989"/>
        <dbReference type="EC" id="3.5.99.6"/>
    </reaction>
</comment>
<sequence>MKVIVVDDYGQMSQWAAQIIAEQVREKPESVLGLATGSTPAGMYEQLVRMYEEGKVDFSGVRTANLDEYAGLSGSHPQSFRYFMDTHFFGQVNIKKDNIHFPKSTEGDFGAIAEEYEAQLRRLGSADIQVLGIGGNGHIGFNEPSDHFTEAVNVAELTGETIRANARFFTSPEEVPREAVTMGIKNVMSAKKIILLANGSGKRDIIRKMVYGDITPALPASILRLHGDCTVIVDKEAGQDLKEVE</sequence>
<dbReference type="HAMAP" id="MF_01241">
    <property type="entry name" value="GlcN6P_deamin"/>
    <property type="match status" value="1"/>
</dbReference>
<dbReference type="EC" id="3.5.99.6" evidence="4"/>
<comment type="pathway">
    <text evidence="4">Amino-sugar metabolism; N-acetylneuraminate degradation; D-fructose 6-phosphate from N-acetylneuraminate: step 5/5.</text>
</comment>
<dbReference type="eggNOG" id="COG0363">
    <property type="taxonomic scope" value="Bacteria"/>
</dbReference>
<name>C0C0L2_9FIRM</name>
<keyword evidence="2 4" id="KW-0378">Hydrolase</keyword>
<feature type="active site" description="Proton acceptor; for ring-opening step" evidence="4">
    <location>
        <position position="138"/>
    </location>
</feature>
<reference evidence="6" key="1">
    <citation type="submission" date="2009-02" db="EMBL/GenBank/DDBJ databases">
        <authorList>
            <person name="Fulton L."/>
            <person name="Clifton S."/>
            <person name="Fulton B."/>
            <person name="Xu J."/>
            <person name="Minx P."/>
            <person name="Pepin K.H."/>
            <person name="Johnson M."/>
            <person name="Bhonagiri V."/>
            <person name="Nash W.E."/>
            <person name="Mardis E.R."/>
            <person name="Wilson R.K."/>
        </authorList>
    </citation>
    <scope>NUCLEOTIDE SEQUENCE [LARGE SCALE GENOMIC DNA]</scope>
    <source>
        <strain evidence="6">DSM 15053</strain>
    </source>
</reference>
<dbReference type="Gene3D" id="3.40.50.1360">
    <property type="match status" value="1"/>
</dbReference>
<dbReference type="Pfam" id="PF01182">
    <property type="entry name" value="Glucosamine_iso"/>
    <property type="match status" value="1"/>
</dbReference>
<dbReference type="GO" id="GO:0006046">
    <property type="term" value="P:N-acetylglucosamine catabolic process"/>
    <property type="evidence" value="ECO:0007669"/>
    <property type="project" value="UniProtKB-UniRule"/>
</dbReference>
<evidence type="ECO:0000256" key="3">
    <source>
        <dbReference type="ARBA" id="ARBA00023277"/>
    </source>
</evidence>